<dbReference type="Pfam" id="PF00535">
    <property type="entry name" value="Glycos_transf_2"/>
    <property type="match status" value="1"/>
</dbReference>
<dbReference type="RefSeq" id="WP_193902934.1">
    <property type="nucleotide sequence ID" value="NZ_CP063450.1"/>
</dbReference>
<proteinExistence type="predicted"/>
<dbReference type="Gene3D" id="3.90.550.10">
    <property type="entry name" value="Spore Coat Polysaccharide Biosynthesis Protein SpsA, Chain A"/>
    <property type="match status" value="1"/>
</dbReference>
<evidence type="ECO:0000313" key="3">
    <source>
        <dbReference type="Proteomes" id="UP000593818"/>
    </source>
</evidence>
<dbReference type="Proteomes" id="UP000593818">
    <property type="component" value="Chromosome"/>
</dbReference>
<keyword evidence="3" id="KW-1185">Reference proteome</keyword>
<reference evidence="2 3" key="1">
    <citation type="submission" date="2020-10" db="EMBL/GenBank/DDBJ databases">
        <title>Whole genome sequence of oil-degrading bacteria Rhodococcus pyridinivorans strain 5Ap.</title>
        <authorList>
            <person name="Akhremchuk A.E."/>
            <person name="Valentovich L.N."/>
            <person name="Charniauskaya M.I."/>
            <person name="Bukliarevich H.A."/>
            <person name="Titok M.A."/>
        </authorList>
    </citation>
    <scope>NUCLEOTIDE SEQUENCE [LARGE SCALE GENOMIC DNA]</scope>
    <source>
        <strain evidence="2 3">5Ap</strain>
    </source>
</reference>
<organism evidence="2 3">
    <name type="scientific">Rhodococcus pyridinivorans</name>
    <dbReference type="NCBI Taxonomy" id="103816"/>
    <lineage>
        <taxon>Bacteria</taxon>
        <taxon>Bacillati</taxon>
        <taxon>Actinomycetota</taxon>
        <taxon>Actinomycetes</taxon>
        <taxon>Mycobacteriales</taxon>
        <taxon>Nocardiaceae</taxon>
        <taxon>Rhodococcus</taxon>
    </lineage>
</organism>
<evidence type="ECO:0000259" key="1">
    <source>
        <dbReference type="Pfam" id="PF00535"/>
    </source>
</evidence>
<dbReference type="EMBL" id="CP063450">
    <property type="protein sequence ID" value="QOV99026.1"/>
    <property type="molecule type" value="Genomic_DNA"/>
</dbReference>
<evidence type="ECO:0000313" key="2">
    <source>
        <dbReference type="EMBL" id="QOV99026.1"/>
    </source>
</evidence>
<gene>
    <name evidence="2" type="ORF">INP59_00855</name>
</gene>
<dbReference type="PANTHER" id="PTHR22916">
    <property type="entry name" value="GLYCOSYLTRANSFERASE"/>
    <property type="match status" value="1"/>
</dbReference>
<accession>A0A7M2XMC5</accession>
<keyword evidence="2" id="KW-0808">Transferase</keyword>
<name>A0A7M2XMC5_9NOCA</name>
<feature type="domain" description="Glycosyltransferase 2-like" evidence="1">
    <location>
        <begin position="6"/>
        <end position="120"/>
    </location>
</feature>
<dbReference type="GO" id="GO:0016758">
    <property type="term" value="F:hexosyltransferase activity"/>
    <property type="evidence" value="ECO:0007669"/>
    <property type="project" value="UniProtKB-ARBA"/>
</dbReference>
<dbReference type="InterPro" id="IPR001173">
    <property type="entry name" value="Glyco_trans_2-like"/>
</dbReference>
<dbReference type="AlphaFoldDB" id="A0A7M2XMC5"/>
<dbReference type="CDD" id="cd00761">
    <property type="entry name" value="Glyco_tranf_GTA_type"/>
    <property type="match status" value="1"/>
</dbReference>
<dbReference type="PANTHER" id="PTHR22916:SF3">
    <property type="entry name" value="UDP-GLCNAC:BETAGAL BETA-1,3-N-ACETYLGLUCOSAMINYLTRANSFERASE-LIKE PROTEIN 1"/>
    <property type="match status" value="1"/>
</dbReference>
<dbReference type="SUPFAM" id="SSF53448">
    <property type="entry name" value="Nucleotide-diphospho-sugar transferases"/>
    <property type="match status" value="1"/>
</dbReference>
<sequence length="334" mass="36882">MEPTFSFLTTAYRTEDYVAETIESVFAQKLDDWEHVIVDNGMSDDMARVVGRYLNDPRIILVRQENRGYAGGIAAAAKAARGRYLCVLDSDDHLMPGFCTRVGAVLDARPEIDAVAVDAHLFTDAEGLLPTGYMRSIGAGGNRRGRGRLSLLDVLGGEVPYYTAAIHREAWSAVNAYASGIEDVDESVIVWLRLADRFEVQMLPDRLARYRLRGDSDSRDEATVSTFERQLIRSFQAGAALATTPEEQEALDETVRRLRYDQALRRARSAFLRNDLPAARIAARDAFTHRRSLRAAVALASVTVAPGPVRLLYPAKQRLTSAAGRVAVRLNAPV</sequence>
<protein>
    <submittedName>
        <fullName evidence="2">Glycosyltransferase family 2 protein</fullName>
    </submittedName>
</protein>
<dbReference type="InterPro" id="IPR029044">
    <property type="entry name" value="Nucleotide-diphossugar_trans"/>
</dbReference>